<dbReference type="EMBL" id="LAQT01000001">
    <property type="protein sequence ID" value="KPC55273.1"/>
    <property type="molecule type" value="Genomic_DNA"/>
</dbReference>
<keyword evidence="1" id="KW-0472">Membrane</keyword>
<feature type="chain" id="PRO_5005863224" evidence="2">
    <location>
        <begin position="26"/>
        <end position="160"/>
    </location>
</feature>
<evidence type="ECO:0000313" key="3">
    <source>
        <dbReference type="EMBL" id="KPC55273.1"/>
    </source>
</evidence>
<dbReference type="OrthoDB" id="5986644at2"/>
<comment type="caution">
    <text evidence="3">The sequence shown here is derived from an EMBL/GenBank/DDBJ whole genome shotgun (WGS) entry which is preliminary data.</text>
</comment>
<keyword evidence="4" id="KW-1185">Reference proteome</keyword>
<keyword evidence="1" id="KW-0812">Transmembrane</keyword>
<dbReference type="AlphaFoldDB" id="A0A0N0XN14"/>
<proteinExistence type="predicted"/>
<keyword evidence="1" id="KW-1133">Transmembrane helix</keyword>
<gene>
    <name evidence="3" type="ORF">WG78_01405</name>
</gene>
<evidence type="ECO:0000256" key="1">
    <source>
        <dbReference type="SAM" id="Phobius"/>
    </source>
</evidence>
<feature type="signal peptide" evidence="2">
    <location>
        <begin position="1"/>
        <end position="25"/>
    </location>
</feature>
<name>A0A0N0XN14_9NEIS</name>
<evidence type="ECO:0000256" key="2">
    <source>
        <dbReference type="SAM" id="SignalP"/>
    </source>
</evidence>
<reference evidence="3 4" key="1">
    <citation type="submission" date="2015-07" db="EMBL/GenBank/DDBJ databases">
        <title>Draft genome sequence of the Amantichitinum ursilacus IGB-41, a new chitin-degrading bacterium.</title>
        <authorList>
            <person name="Kirstahler P."/>
            <person name="Guenther M."/>
            <person name="Grumaz C."/>
            <person name="Rupp S."/>
            <person name="Zibek S."/>
            <person name="Sohn K."/>
        </authorList>
    </citation>
    <scope>NUCLEOTIDE SEQUENCE [LARGE SCALE GENOMIC DNA]</scope>
    <source>
        <strain evidence="3 4">IGB-41</strain>
    </source>
</reference>
<sequence>MLCTRLFASLFTAAVLAASPLLSQAATDASTTIGSGFALSTAGVLVSTEGKPFEGSIGAPVGSAAGVALVVVGVVMVASDTAEISVTKTADGSKAVIRLSAQALRKAGVVAGSVVQGVSEATGYSLIASGQLLAFIPNQTGQSLLQHSRISAAASAPASN</sequence>
<dbReference type="RefSeq" id="WP_053935989.1">
    <property type="nucleotide sequence ID" value="NZ_LAQT01000001.1"/>
</dbReference>
<protein>
    <submittedName>
        <fullName evidence="3">Uncharacterized protein</fullName>
    </submittedName>
</protein>
<dbReference type="Proteomes" id="UP000037939">
    <property type="component" value="Unassembled WGS sequence"/>
</dbReference>
<evidence type="ECO:0000313" key="4">
    <source>
        <dbReference type="Proteomes" id="UP000037939"/>
    </source>
</evidence>
<organism evidence="3 4">
    <name type="scientific">Amantichitinum ursilacus</name>
    <dbReference type="NCBI Taxonomy" id="857265"/>
    <lineage>
        <taxon>Bacteria</taxon>
        <taxon>Pseudomonadati</taxon>
        <taxon>Pseudomonadota</taxon>
        <taxon>Betaproteobacteria</taxon>
        <taxon>Neisseriales</taxon>
        <taxon>Chitinibacteraceae</taxon>
        <taxon>Amantichitinum</taxon>
    </lineage>
</organism>
<accession>A0A0N0XN14</accession>
<keyword evidence="2" id="KW-0732">Signal</keyword>
<feature type="transmembrane region" description="Helical" evidence="1">
    <location>
        <begin position="57"/>
        <end position="78"/>
    </location>
</feature>